<dbReference type="Proteomes" id="UP000285768">
    <property type="component" value="Chromosome"/>
</dbReference>
<dbReference type="EMBL" id="CP035037">
    <property type="protein sequence ID" value="QAB18737.1"/>
    <property type="molecule type" value="Genomic_DNA"/>
</dbReference>
<accession>A0ABX5QGW8</accession>
<keyword evidence="3" id="KW-1185">Reference proteome</keyword>
<dbReference type="EMBL" id="CP035037">
    <property type="protein sequence ID" value="QAB18334.1"/>
    <property type="molecule type" value="Genomic_DNA"/>
</dbReference>
<protein>
    <recommendedName>
        <fullName evidence="4">Phage tail family protein</fullName>
    </recommendedName>
</protein>
<dbReference type="RefSeq" id="WP_128387225.1">
    <property type="nucleotide sequence ID" value="NZ_CP035037.1"/>
</dbReference>
<name>A0ABX5QGW8_9MICO</name>
<evidence type="ECO:0000313" key="1">
    <source>
        <dbReference type="EMBL" id="QAB18334.1"/>
    </source>
</evidence>
<organism evidence="1 3">
    <name type="scientific">Leucobacter muris</name>
    <dbReference type="NCBI Taxonomy" id="1935379"/>
    <lineage>
        <taxon>Bacteria</taxon>
        <taxon>Bacillati</taxon>
        <taxon>Actinomycetota</taxon>
        <taxon>Actinomycetes</taxon>
        <taxon>Micrococcales</taxon>
        <taxon>Microbacteriaceae</taxon>
        <taxon>Leucobacter</taxon>
    </lineage>
</organism>
<evidence type="ECO:0008006" key="4">
    <source>
        <dbReference type="Google" id="ProtNLM"/>
    </source>
</evidence>
<evidence type="ECO:0000313" key="3">
    <source>
        <dbReference type="Proteomes" id="UP000285768"/>
    </source>
</evidence>
<reference evidence="1 3" key="1">
    <citation type="submission" date="2019-01" db="EMBL/GenBank/DDBJ databases">
        <title>Leucobacter muris sp. nov. isolated from the nose of a laboratory mouse.</title>
        <authorList>
            <person name="Benga L."/>
            <person name="Sproeer C."/>
            <person name="Schumann P."/>
            <person name="Verbarg S."/>
            <person name="Bunk B."/>
            <person name="Engelhardt E."/>
            <person name="Benten P.M."/>
            <person name="Sager M."/>
        </authorList>
    </citation>
    <scope>NUCLEOTIDE SEQUENCE [LARGE SCALE GENOMIC DNA]</scope>
    <source>
        <strain evidence="1 3">DSM 101948</strain>
    </source>
</reference>
<gene>
    <name evidence="1" type="ORF">Leucomu_10765</name>
    <name evidence="2" type="ORF">Leucomu_13195</name>
</gene>
<sequence length="314" mass="33598">MIRHELRMPHPTQAARFVVWDLTEARYRIETAAGAVVSSGVGPRVATGIEGMGGPGIDVFARETPRGAGRVRTGTRPTARSAFLPVAFSQAGQDWVAVQRLFWSCLSPDRESAWRVYAPDGSWRELLVFLDENATVYAHDPTQIRQVVGVALTADNPFWLGPEQLAVMAVQPSVEPFFGTSNAAPPFYIVPGAQDGSTGLTVAGDVEAWPTLTILGPASAFSTQPLFVESAVSAEIPVSGSEQLVIDFDPTAQAAMLRAKGATSGGTNVTAQLTGRAFFPIAPTFEPDVQVVLLTLAGAGEARLTYRPKYWRAI</sequence>
<evidence type="ECO:0000313" key="2">
    <source>
        <dbReference type="EMBL" id="QAB18737.1"/>
    </source>
</evidence>
<proteinExistence type="predicted"/>